<dbReference type="HAMAP" id="MF_00766">
    <property type="entry name" value="PGT_MtgA"/>
    <property type="match status" value="1"/>
</dbReference>
<reference evidence="12" key="1">
    <citation type="submission" date="2018-07" db="EMBL/GenBank/DDBJ databases">
        <authorList>
            <person name="Quirk P.G."/>
            <person name="Krulwich T.A."/>
        </authorList>
    </citation>
    <scope>NUCLEOTIDE SEQUENCE</scope>
</reference>
<dbReference type="EMBL" id="UIDG01000201">
    <property type="protein sequence ID" value="SUS06419.1"/>
    <property type="molecule type" value="Genomic_DNA"/>
</dbReference>
<dbReference type="InterPro" id="IPR001264">
    <property type="entry name" value="Glyco_trans_51"/>
</dbReference>
<keyword evidence="6" id="KW-0133">Cell shape</keyword>
<keyword evidence="10" id="KW-0961">Cell wall biogenesis/degradation</keyword>
<evidence type="ECO:0000259" key="11">
    <source>
        <dbReference type="Pfam" id="PF00912"/>
    </source>
</evidence>
<dbReference type="Pfam" id="PF00912">
    <property type="entry name" value="Transgly"/>
    <property type="match status" value="1"/>
</dbReference>
<evidence type="ECO:0000256" key="8">
    <source>
        <dbReference type="ARBA" id="ARBA00022989"/>
    </source>
</evidence>
<evidence type="ECO:0000256" key="9">
    <source>
        <dbReference type="ARBA" id="ARBA00023136"/>
    </source>
</evidence>
<keyword evidence="9" id="KW-0472">Membrane</keyword>
<dbReference type="InterPro" id="IPR036950">
    <property type="entry name" value="PBP_transglycosylase"/>
</dbReference>
<dbReference type="NCBIfam" id="TIGR02070">
    <property type="entry name" value="mono_pep_trsgly"/>
    <property type="match status" value="1"/>
</dbReference>
<accession>A0A380TFG6</accession>
<dbReference type="GO" id="GO:0009252">
    <property type="term" value="P:peptidoglycan biosynthetic process"/>
    <property type="evidence" value="ECO:0007669"/>
    <property type="project" value="UniProtKB-KW"/>
</dbReference>
<evidence type="ECO:0000256" key="5">
    <source>
        <dbReference type="ARBA" id="ARBA00022692"/>
    </source>
</evidence>
<sequence>MRALLARCRRWVMFGVLLLALLPSLAVLAYAVFDPPLTPLMLIRWAEGLPLRRSWRPLDGISPHLVHAVIAAEDNLFCSHRGFDTGAIEGELRGWLLQGERPRGASTITMQTAKNILLWPGRDPLRKILEAWMTPQIEAVWGKQRIMEVYLNVIEMGPGVYGAEAAARVFFGKSASGLTRNESALIAAVLPNPRRWHAGRPDPVTKARARLIDRRVNQIGHLFACLD</sequence>
<evidence type="ECO:0000256" key="4">
    <source>
        <dbReference type="ARBA" id="ARBA00022679"/>
    </source>
</evidence>
<dbReference type="PANTHER" id="PTHR30400">
    <property type="entry name" value="MONOFUNCTIONAL BIOSYNTHETIC PEPTIDOGLYCAN TRANSGLYCOSYLASE"/>
    <property type="match status" value="1"/>
</dbReference>
<keyword evidence="3 12" id="KW-0328">Glycosyltransferase</keyword>
<keyword evidence="2" id="KW-0997">Cell inner membrane</keyword>
<keyword evidence="8" id="KW-1133">Transmembrane helix</keyword>
<dbReference type="GO" id="GO:0071555">
    <property type="term" value="P:cell wall organization"/>
    <property type="evidence" value="ECO:0007669"/>
    <property type="project" value="UniProtKB-KW"/>
</dbReference>
<dbReference type="InterPro" id="IPR023346">
    <property type="entry name" value="Lysozyme-like_dom_sf"/>
</dbReference>
<dbReference type="Gene3D" id="1.10.3810.10">
    <property type="entry name" value="Biosynthetic peptidoglycan transglycosylase-like"/>
    <property type="match status" value="1"/>
</dbReference>
<name>A0A380TFG6_9ZZZZ</name>
<dbReference type="GO" id="GO:0008360">
    <property type="term" value="P:regulation of cell shape"/>
    <property type="evidence" value="ECO:0007669"/>
    <property type="project" value="UniProtKB-KW"/>
</dbReference>
<proteinExistence type="inferred from homology"/>
<keyword evidence="1" id="KW-1003">Cell membrane</keyword>
<keyword evidence="5" id="KW-0812">Transmembrane</keyword>
<feature type="domain" description="Glycosyl transferase family 51" evidence="11">
    <location>
        <begin position="52"/>
        <end position="211"/>
    </location>
</feature>
<dbReference type="SUPFAM" id="SSF53955">
    <property type="entry name" value="Lysozyme-like"/>
    <property type="match status" value="1"/>
</dbReference>
<dbReference type="EC" id="2.4.1.129" evidence="12"/>
<dbReference type="GO" id="GO:0016020">
    <property type="term" value="C:membrane"/>
    <property type="evidence" value="ECO:0007669"/>
    <property type="project" value="InterPro"/>
</dbReference>
<keyword evidence="4 12" id="KW-0808">Transferase</keyword>
<evidence type="ECO:0000256" key="7">
    <source>
        <dbReference type="ARBA" id="ARBA00022984"/>
    </source>
</evidence>
<dbReference type="GO" id="GO:0009274">
    <property type="term" value="C:peptidoglycan-based cell wall"/>
    <property type="evidence" value="ECO:0007669"/>
    <property type="project" value="InterPro"/>
</dbReference>
<evidence type="ECO:0000256" key="2">
    <source>
        <dbReference type="ARBA" id="ARBA00022519"/>
    </source>
</evidence>
<dbReference type="PANTHER" id="PTHR30400:SF0">
    <property type="entry name" value="BIOSYNTHETIC PEPTIDOGLYCAN TRANSGLYCOSYLASE"/>
    <property type="match status" value="1"/>
</dbReference>
<evidence type="ECO:0000256" key="10">
    <source>
        <dbReference type="ARBA" id="ARBA00023316"/>
    </source>
</evidence>
<evidence type="ECO:0000256" key="3">
    <source>
        <dbReference type="ARBA" id="ARBA00022676"/>
    </source>
</evidence>
<organism evidence="12">
    <name type="scientific">metagenome</name>
    <dbReference type="NCBI Taxonomy" id="256318"/>
    <lineage>
        <taxon>unclassified sequences</taxon>
        <taxon>metagenomes</taxon>
    </lineage>
</organism>
<dbReference type="InterPro" id="IPR011812">
    <property type="entry name" value="Pep_trsgly"/>
</dbReference>
<evidence type="ECO:0000313" key="12">
    <source>
        <dbReference type="EMBL" id="SUS06419.1"/>
    </source>
</evidence>
<keyword evidence="7" id="KW-0573">Peptidoglycan synthesis</keyword>
<evidence type="ECO:0000256" key="6">
    <source>
        <dbReference type="ARBA" id="ARBA00022960"/>
    </source>
</evidence>
<dbReference type="AlphaFoldDB" id="A0A380TFG6"/>
<protein>
    <submittedName>
        <fullName evidence="12">Biosynthetic peptidoglycan transglycosylase</fullName>
        <ecNumber evidence="12">2.4.1.129</ecNumber>
    </submittedName>
</protein>
<evidence type="ECO:0000256" key="1">
    <source>
        <dbReference type="ARBA" id="ARBA00022475"/>
    </source>
</evidence>
<gene>
    <name evidence="12" type="primary">mtgA</name>
    <name evidence="12" type="ORF">DF3PB_280017</name>
</gene>
<dbReference type="GO" id="GO:0016763">
    <property type="term" value="F:pentosyltransferase activity"/>
    <property type="evidence" value="ECO:0007669"/>
    <property type="project" value="InterPro"/>
</dbReference>